<evidence type="ECO:0000256" key="1">
    <source>
        <dbReference type="SAM" id="MobiDB-lite"/>
    </source>
</evidence>
<organism evidence="2">
    <name type="scientific">Oryza nivara</name>
    <name type="common">Indian wild rice</name>
    <name type="synonym">Oryza sativa f. spontanea</name>
    <dbReference type="NCBI Taxonomy" id="4536"/>
    <lineage>
        <taxon>Eukaryota</taxon>
        <taxon>Viridiplantae</taxon>
        <taxon>Streptophyta</taxon>
        <taxon>Embryophyta</taxon>
        <taxon>Tracheophyta</taxon>
        <taxon>Spermatophyta</taxon>
        <taxon>Magnoliopsida</taxon>
        <taxon>Liliopsida</taxon>
        <taxon>Poales</taxon>
        <taxon>Poaceae</taxon>
        <taxon>BOP clade</taxon>
        <taxon>Oryzoideae</taxon>
        <taxon>Oryzeae</taxon>
        <taxon>Oryzinae</taxon>
        <taxon>Oryza</taxon>
    </lineage>
</organism>
<feature type="region of interest" description="Disordered" evidence="1">
    <location>
        <begin position="16"/>
        <end position="55"/>
    </location>
</feature>
<reference evidence="2" key="2">
    <citation type="submission" date="2018-04" db="EMBL/GenBank/DDBJ databases">
        <title>OnivRS2 (Oryza nivara Reference Sequence Version 2).</title>
        <authorList>
            <person name="Zhang J."/>
            <person name="Kudrna D."/>
            <person name="Lee S."/>
            <person name="Talag J."/>
            <person name="Rajasekar S."/>
            <person name="Welchert J."/>
            <person name="Hsing Y.-I."/>
            <person name="Wing R.A."/>
        </authorList>
    </citation>
    <scope>NUCLEOTIDE SEQUENCE [LARGE SCALE GENOMIC DNA]</scope>
    <source>
        <strain evidence="2">SL10</strain>
    </source>
</reference>
<dbReference type="HOGENOM" id="CLU_1322761_0_0_1"/>
<protein>
    <submittedName>
        <fullName evidence="2">Uncharacterized protein</fullName>
    </submittedName>
</protein>
<reference evidence="2" key="1">
    <citation type="submission" date="2015-04" db="UniProtKB">
        <authorList>
            <consortium name="EnsemblPlants"/>
        </authorList>
    </citation>
    <scope>IDENTIFICATION</scope>
    <source>
        <strain evidence="2">SL10</strain>
    </source>
</reference>
<keyword evidence="3" id="KW-1185">Reference proteome</keyword>
<dbReference type="AlphaFoldDB" id="A0A0E0HLI4"/>
<dbReference type="EnsemblPlants" id="ONIVA06G05320.1">
    <property type="protein sequence ID" value="ONIVA06G05320.1"/>
    <property type="gene ID" value="ONIVA06G05320"/>
</dbReference>
<evidence type="ECO:0000313" key="3">
    <source>
        <dbReference type="Proteomes" id="UP000006591"/>
    </source>
</evidence>
<name>A0A0E0HLI4_ORYNI</name>
<sequence length="208" mass="22833">MASTTHCLISLRRKSNMSTTTPTLLHRSSEEEPATTVTQHDSPEPAVTANHPTVNDGSWLRSRRSTLFHDHPVLGAARYRPFAALWSMRMSTSPASRWCVCTVHAACTDARPWPMETPLPSSSARRYVPWARLRSHTWCPSWNCSIASLRRAAEAAAAGLLMSCLSGRRAAEAEAEAARRLVSCALRREERSLLRLGALSVSAKAAAI</sequence>
<proteinExistence type="predicted"/>
<dbReference type="Gramene" id="ONIVA06G05320.1">
    <property type="protein sequence ID" value="ONIVA06G05320.1"/>
    <property type="gene ID" value="ONIVA06G05320"/>
</dbReference>
<dbReference type="Proteomes" id="UP000006591">
    <property type="component" value="Chromosome 6"/>
</dbReference>
<evidence type="ECO:0000313" key="2">
    <source>
        <dbReference type="EnsemblPlants" id="ONIVA06G05320.1"/>
    </source>
</evidence>
<accession>A0A0E0HLI4</accession>